<sequence>MPNILATRIDNRLVHGQVGMTWTSWLGANLVLVADDILAEDKVQQNLMDMVLADGVQSRYFSVQKTIDVIHKASPKQKIFLVCRTPQTVLALVEGGVPITAVNVGNLHFAEGKKQIDKTISVTEDDIRCFKALVEKGIPCTIQGIPADAKKDILSLL</sequence>
<dbReference type="GO" id="GO:0009401">
    <property type="term" value="P:phosphoenolpyruvate-dependent sugar phosphotransferase system"/>
    <property type="evidence" value="ECO:0007669"/>
    <property type="project" value="UniProtKB-KW"/>
</dbReference>
<dbReference type="Proteomes" id="UP001231736">
    <property type="component" value="Unassembled WGS sequence"/>
</dbReference>
<dbReference type="Pfam" id="PF03830">
    <property type="entry name" value="PTSIIB_sorb"/>
    <property type="match status" value="1"/>
</dbReference>
<evidence type="ECO:0000256" key="7">
    <source>
        <dbReference type="ARBA" id="ARBA00022777"/>
    </source>
</evidence>
<dbReference type="CDD" id="cd00001">
    <property type="entry name" value="PTS_IIB_man"/>
    <property type="match status" value="1"/>
</dbReference>
<name>A0A1H7WM24_9PAST</name>
<dbReference type="PROSITE" id="PS51101">
    <property type="entry name" value="PTS_EIIB_TYPE_4"/>
    <property type="match status" value="1"/>
</dbReference>
<protein>
    <submittedName>
        <fullName evidence="11">PTS N-acetylgalactosamine transporter subunit IIB</fullName>
    </submittedName>
    <submittedName>
        <fullName evidence="13">PTS system, N-acetylgalactosamine-specific IIB component</fullName>
    </submittedName>
</protein>
<evidence type="ECO:0000256" key="8">
    <source>
        <dbReference type="PIRSR" id="PIRSR618455-1"/>
    </source>
</evidence>
<dbReference type="GeneID" id="300271591"/>
<keyword evidence="7" id="KW-0418">Kinase</keyword>
<dbReference type="GO" id="GO:0008982">
    <property type="term" value="F:protein-N(PI)-phosphohistidine-sugar phosphotransferase activity"/>
    <property type="evidence" value="ECO:0007669"/>
    <property type="project" value="InterPro"/>
</dbReference>
<reference evidence="12" key="4">
    <citation type="journal article" date="2023" name="Front. Microbiol.">
        <title>Phylogeography and host specificity of Pasteurellaceae pathogenic to sea-farmed fish in the north-east Atlantic.</title>
        <authorList>
            <person name="Gulla S."/>
            <person name="Colquhoun D.J."/>
            <person name="Olsen A.B."/>
            <person name="Spilsberg B."/>
            <person name="Lagesen K."/>
            <person name="Aakesson C.P."/>
            <person name="Strom S."/>
            <person name="Manji F."/>
            <person name="Birkbeck T.H."/>
            <person name="Nilsen H.K."/>
        </authorList>
    </citation>
    <scope>NUCLEOTIDE SEQUENCE</scope>
    <source>
        <strain evidence="12">98B1</strain>
    </source>
</reference>
<evidence type="ECO:0000259" key="10">
    <source>
        <dbReference type="PROSITE" id="PS51101"/>
    </source>
</evidence>
<feature type="modified residue" description="Phosphohistidine; by EIIA" evidence="9">
    <location>
        <position position="15"/>
    </location>
</feature>
<keyword evidence="15" id="KW-1185">Reference proteome</keyword>
<dbReference type="EMBL" id="FOBN01000009">
    <property type="protein sequence ID" value="SEM22511.1"/>
    <property type="molecule type" value="Genomic_DNA"/>
</dbReference>
<keyword evidence="3" id="KW-0963">Cytoplasm</keyword>
<evidence type="ECO:0000313" key="12">
    <source>
        <dbReference type="EMBL" id="MDP8174110.1"/>
    </source>
</evidence>
<dbReference type="OrthoDB" id="7065728at2"/>
<keyword evidence="6" id="KW-0598">Phosphotransferase system</keyword>
<keyword evidence="5" id="KW-0808">Transferase</keyword>
<dbReference type="Proteomes" id="UP000198883">
    <property type="component" value="Unassembled WGS sequence"/>
</dbReference>
<dbReference type="SUPFAM" id="SSF52728">
    <property type="entry name" value="PTS IIb component"/>
    <property type="match status" value="1"/>
</dbReference>
<evidence type="ECO:0000256" key="6">
    <source>
        <dbReference type="ARBA" id="ARBA00022683"/>
    </source>
</evidence>
<dbReference type="EMBL" id="JASAYT010000003">
    <property type="protein sequence ID" value="MDP8174110.1"/>
    <property type="molecule type" value="Genomic_DNA"/>
</dbReference>
<evidence type="ECO:0000256" key="4">
    <source>
        <dbReference type="ARBA" id="ARBA00022597"/>
    </source>
</evidence>
<reference evidence="13" key="2">
    <citation type="submission" date="2016-10" db="EMBL/GenBank/DDBJ databases">
        <authorList>
            <person name="de Groot N.N."/>
        </authorList>
    </citation>
    <scope>NUCLEOTIDE SEQUENCE [LARGE SCALE GENOMIC DNA]</scope>
    <source>
        <strain evidence="13">DSM 24204</strain>
    </source>
</reference>
<evidence type="ECO:0000256" key="1">
    <source>
        <dbReference type="ARBA" id="ARBA00004496"/>
    </source>
</evidence>
<evidence type="ECO:0000313" key="14">
    <source>
        <dbReference type="Proteomes" id="UP000198883"/>
    </source>
</evidence>
<reference evidence="11 15" key="3">
    <citation type="journal article" date="2023" name="Front. Microbiol.">
        <title>Phylogeography and host specificity of Pasteurellaceae pathogenic to sea-farmed fish in the north-east Atlantic.</title>
        <authorList>
            <person name="Gulla S."/>
            <person name="Colquhoun D.J."/>
            <person name="Olsen A.B."/>
            <person name="Spilsberg B."/>
            <person name="Lagesen K."/>
            <person name="Aakesson C.P."/>
            <person name="Strom S."/>
            <person name="Manji F."/>
            <person name="Birkbeck T.H."/>
            <person name="Nilsen H.K."/>
        </authorList>
    </citation>
    <scope>NUCLEOTIDE SEQUENCE [LARGE SCALE GENOMIC DNA]</scope>
    <source>
        <strain evidence="11 15">VIO11850</strain>
    </source>
</reference>
<dbReference type="GO" id="GO:0016301">
    <property type="term" value="F:kinase activity"/>
    <property type="evidence" value="ECO:0007669"/>
    <property type="project" value="UniProtKB-KW"/>
</dbReference>
<dbReference type="RefSeq" id="WP_090921364.1">
    <property type="nucleotide sequence ID" value="NZ_CP016180.1"/>
</dbReference>
<dbReference type="InterPro" id="IPR004720">
    <property type="entry name" value="PTS_IIB_sorbose-sp"/>
</dbReference>
<evidence type="ECO:0000313" key="11">
    <source>
        <dbReference type="EMBL" id="MDP8084909.1"/>
    </source>
</evidence>
<keyword evidence="4" id="KW-0762">Sugar transport</keyword>
<dbReference type="AlphaFoldDB" id="A0A1H7WM24"/>
<dbReference type="GO" id="GO:0005737">
    <property type="term" value="C:cytoplasm"/>
    <property type="evidence" value="ECO:0007669"/>
    <property type="project" value="UniProtKB-SubCell"/>
</dbReference>
<dbReference type="NCBIfam" id="TIGR00854">
    <property type="entry name" value="pts-sorbose"/>
    <property type="match status" value="1"/>
</dbReference>
<evidence type="ECO:0000256" key="2">
    <source>
        <dbReference type="ARBA" id="ARBA00022448"/>
    </source>
</evidence>
<evidence type="ECO:0000256" key="9">
    <source>
        <dbReference type="PIRSR" id="PIRSR618455-2"/>
    </source>
</evidence>
<gene>
    <name evidence="11" type="primary">agaV</name>
    <name evidence="11" type="ORF">QJT92_03050</name>
    <name evidence="12" type="ORF">QJU97_01380</name>
    <name evidence="13" type="ORF">SAMN05444853_10910</name>
</gene>
<dbReference type="EMBL" id="JASAVS010000004">
    <property type="protein sequence ID" value="MDP8084909.1"/>
    <property type="molecule type" value="Genomic_DNA"/>
</dbReference>
<keyword evidence="2" id="KW-0813">Transport</keyword>
<dbReference type="NCBIfam" id="NF007288">
    <property type="entry name" value="PRK09756.1"/>
    <property type="match status" value="1"/>
</dbReference>
<feature type="domain" description="PTS EIIB type-4" evidence="10">
    <location>
        <begin position="1"/>
        <end position="157"/>
    </location>
</feature>
<dbReference type="InterPro" id="IPR018455">
    <property type="entry name" value="PTS_IIB_sorbose-sp_subgr"/>
</dbReference>
<accession>A0A1H7WM24</accession>
<proteinExistence type="predicted"/>
<dbReference type="Proteomes" id="UP001224812">
    <property type="component" value="Unassembled WGS sequence"/>
</dbReference>
<evidence type="ECO:0000256" key="5">
    <source>
        <dbReference type="ARBA" id="ARBA00022679"/>
    </source>
</evidence>
<reference evidence="14" key="1">
    <citation type="submission" date="2016-10" db="EMBL/GenBank/DDBJ databases">
        <authorList>
            <person name="Varghese N."/>
            <person name="Submissions S."/>
        </authorList>
    </citation>
    <scope>NUCLEOTIDE SEQUENCE [LARGE SCALE GENOMIC DNA]</scope>
    <source>
        <strain evidence="14">DSM 24204</strain>
    </source>
</reference>
<dbReference type="STRING" id="97481.SAMN05444853_10910"/>
<comment type="subcellular location">
    <subcellularLocation>
        <location evidence="1">Cytoplasm</location>
    </subcellularLocation>
</comment>
<organism evidence="13 14">
    <name type="scientific">Phocoenobacter skyensis</name>
    <dbReference type="NCBI Taxonomy" id="97481"/>
    <lineage>
        <taxon>Bacteria</taxon>
        <taxon>Pseudomonadati</taxon>
        <taxon>Pseudomonadota</taxon>
        <taxon>Gammaproteobacteria</taxon>
        <taxon>Pasteurellales</taxon>
        <taxon>Pasteurellaceae</taxon>
        <taxon>Phocoenobacter</taxon>
    </lineage>
</organism>
<evidence type="ECO:0000313" key="13">
    <source>
        <dbReference type="EMBL" id="SEM22511.1"/>
    </source>
</evidence>
<evidence type="ECO:0000313" key="15">
    <source>
        <dbReference type="Proteomes" id="UP001224812"/>
    </source>
</evidence>
<dbReference type="NCBIfam" id="NF008508">
    <property type="entry name" value="PRK11425.1"/>
    <property type="match status" value="1"/>
</dbReference>
<dbReference type="Gene3D" id="3.40.35.10">
    <property type="entry name" value="Phosphotransferase system, sorbose subfamily IIB component"/>
    <property type="match status" value="1"/>
</dbReference>
<dbReference type="InterPro" id="IPR036667">
    <property type="entry name" value="PTS_IIB_sorbose-sp_sf"/>
</dbReference>
<evidence type="ECO:0000256" key="3">
    <source>
        <dbReference type="ARBA" id="ARBA00022490"/>
    </source>
</evidence>
<feature type="active site" description="Pros-phosphohistidine intermediate; for EIIB activity" evidence="8">
    <location>
        <position position="15"/>
    </location>
</feature>